<gene>
    <name evidence="2" type="ORF">ASPCADRAFT_131846</name>
</gene>
<sequence>MALAKEQTMDKTPDSFAESVLPLYNGPHVKVRIGATGPMYKLSKPLICEKSPYFATMFRGGFREGQNDAATLKEEDGLVSVQSFGLLIEWLYTSQLHLKAPTLEEEVSLVIEFARLADMCQVEGMEMLLAEHIKALVLGNAPQRIASVNNSFFMSQHIVNAAKLWRGHPVRSIIAAASVEGYIRQDKFRFQTEVREIPGYAADLLEEVNKAVKACGGAFKEPLTAQNLVVNNIFGH</sequence>
<evidence type="ECO:0000313" key="2">
    <source>
        <dbReference type="EMBL" id="OOF94298.1"/>
    </source>
</evidence>
<feature type="domain" description="BTB" evidence="1">
    <location>
        <begin position="27"/>
        <end position="100"/>
    </location>
</feature>
<evidence type="ECO:0000259" key="1">
    <source>
        <dbReference type="PROSITE" id="PS50097"/>
    </source>
</evidence>
<dbReference type="OMA" id="EQAVTMH"/>
<evidence type="ECO:0000313" key="3">
    <source>
        <dbReference type="Proteomes" id="UP000188318"/>
    </source>
</evidence>
<protein>
    <recommendedName>
        <fullName evidence="1">BTB domain-containing protein</fullName>
    </recommendedName>
</protein>
<dbReference type="PROSITE" id="PS50097">
    <property type="entry name" value="BTB"/>
    <property type="match status" value="1"/>
</dbReference>
<dbReference type="VEuPathDB" id="FungiDB:ASPCADRAFT_131846"/>
<keyword evidence="3" id="KW-1185">Reference proteome</keyword>
<dbReference type="PANTHER" id="PTHR47843">
    <property type="entry name" value="BTB DOMAIN-CONTAINING PROTEIN-RELATED"/>
    <property type="match status" value="1"/>
</dbReference>
<dbReference type="AlphaFoldDB" id="A0A1R3RIL0"/>
<dbReference type="Proteomes" id="UP000188318">
    <property type="component" value="Unassembled WGS sequence"/>
</dbReference>
<accession>A0A1R3RIL0</accession>
<proteinExistence type="predicted"/>
<dbReference type="Pfam" id="PF00651">
    <property type="entry name" value="BTB"/>
    <property type="match status" value="1"/>
</dbReference>
<reference evidence="3" key="1">
    <citation type="journal article" date="2017" name="Genome Biol.">
        <title>Comparative genomics reveals high biological diversity and specific adaptations in the industrially and medically important fungal genus Aspergillus.</title>
        <authorList>
            <person name="de Vries R.P."/>
            <person name="Riley R."/>
            <person name="Wiebenga A."/>
            <person name="Aguilar-Osorio G."/>
            <person name="Amillis S."/>
            <person name="Uchima C.A."/>
            <person name="Anderluh G."/>
            <person name="Asadollahi M."/>
            <person name="Askin M."/>
            <person name="Barry K."/>
            <person name="Battaglia E."/>
            <person name="Bayram O."/>
            <person name="Benocci T."/>
            <person name="Braus-Stromeyer S.A."/>
            <person name="Caldana C."/>
            <person name="Canovas D."/>
            <person name="Cerqueira G.C."/>
            <person name="Chen F."/>
            <person name="Chen W."/>
            <person name="Choi C."/>
            <person name="Clum A."/>
            <person name="Dos Santos R.A."/>
            <person name="Damasio A.R."/>
            <person name="Diallinas G."/>
            <person name="Emri T."/>
            <person name="Fekete E."/>
            <person name="Flipphi M."/>
            <person name="Freyberg S."/>
            <person name="Gallo A."/>
            <person name="Gournas C."/>
            <person name="Habgood R."/>
            <person name="Hainaut M."/>
            <person name="Harispe M.L."/>
            <person name="Henrissat B."/>
            <person name="Hilden K.S."/>
            <person name="Hope R."/>
            <person name="Hossain A."/>
            <person name="Karabika E."/>
            <person name="Karaffa L."/>
            <person name="Karanyi Z."/>
            <person name="Krasevec N."/>
            <person name="Kuo A."/>
            <person name="Kusch H."/>
            <person name="LaButti K."/>
            <person name="Lagendijk E.L."/>
            <person name="Lapidus A."/>
            <person name="Levasseur A."/>
            <person name="Lindquist E."/>
            <person name="Lipzen A."/>
            <person name="Logrieco A.F."/>
            <person name="MacCabe A."/>
            <person name="Maekelae M.R."/>
            <person name="Malavazi I."/>
            <person name="Melin P."/>
            <person name="Meyer V."/>
            <person name="Mielnichuk N."/>
            <person name="Miskei M."/>
            <person name="Molnar A.P."/>
            <person name="Mule G."/>
            <person name="Ngan C.Y."/>
            <person name="Orejas M."/>
            <person name="Orosz E."/>
            <person name="Ouedraogo J.P."/>
            <person name="Overkamp K.M."/>
            <person name="Park H.-S."/>
            <person name="Perrone G."/>
            <person name="Piumi F."/>
            <person name="Punt P.J."/>
            <person name="Ram A.F."/>
            <person name="Ramon A."/>
            <person name="Rauscher S."/>
            <person name="Record E."/>
            <person name="Riano-Pachon D.M."/>
            <person name="Robert V."/>
            <person name="Roehrig J."/>
            <person name="Ruller R."/>
            <person name="Salamov A."/>
            <person name="Salih N.S."/>
            <person name="Samson R.A."/>
            <person name="Sandor E."/>
            <person name="Sanguinetti M."/>
            <person name="Schuetze T."/>
            <person name="Sepcic K."/>
            <person name="Shelest E."/>
            <person name="Sherlock G."/>
            <person name="Sophianopoulou V."/>
            <person name="Squina F.M."/>
            <person name="Sun H."/>
            <person name="Susca A."/>
            <person name="Todd R.B."/>
            <person name="Tsang A."/>
            <person name="Unkles S.E."/>
            <person name="van de Wiele N."/>
            <person name="van Rossen-Uffink D."/>
            <person name="Oliveira J.V."/>
            <person name="Vesth T.C."/>
            <person name="Visser J."/>
            <person name="Yu J.-H."/>
            <person name="Zhou M."/>
            <person name="Andersen M.R."/>
            <person name="Archer D.B."/>
            <person name="Baker S.E."/>
            <person name="Benoit I."/>
            <person name="Brakhage A.A."/>
            <person name="Braus G.H."/>
            <person name="Fischer R."/>
            <person name="Frisvad J.C."/>
            <person name="Goldman G.H."/>
            <person name="Houbraken J."/>
            <person name="Oakley B."/>
            <person name="Pocsi I."/>
            <person name="Scazzocchio C."/>
            <person name="Seiboth B."/>
            <person name="vanKuyk P.A."/>
            <person name="Wortman J."/>
            <person name="Dyer P.S."/>
            <person name="Grigoriev I.V."/>
        </authorList>
    </citation>
    <scope>NUCLEOTIDE SEQUENCE [LARGE SCALE GENOMIC DNA]</scope>
    <source>
        <strain evidence="3">ITEM 5010</strain>
    </source>
</reference>
<name>A0A1R3RIL0_ASPC5</name>
<dbReference type="InterPro" id="IPR000210">
    <property type="entry name" value="BTB/POZ_dom"/>
</dbReference>
<dbReference type="InterPro" id="IPR011333">
    <property type="entry name" value="SKP1/BTB/POZ_sf"/>
</dbReference>
<dbReference type="OrthoDB" id="194443at2759"/>
<dbReference type="Gene3D" id="3.30.710.10">
    <property type="entry name" value="Potassium Channel Kv1.1, Chain A"/>
    <property type="match status" value="1"/>
</dbReference>
<organism evidence="2 3">
    <name type="scientific">Aspergillus carbonarius (strain ITEM 5010)</name>
    <dbReference type="NCBI Taxonomy" id="602072"/>
    <lineage>
        <taxon>Eukaryota</taxon>
        <taxon>Fungi</taxon>
        <taxon>Dikarya</taxon>
        <taxon>Ascomycota</taxon>
        <taxon>Pezizomycotina</taxon>
        <taxon>Eurotiomycetes</taxon>
        <taxon>Eurotiomycetidae</taxon>
        <taxon>Eurotiales</taxon>
        <taxon>Aspergillaceae</taxon>
        <taxon>Aspergillus</taxon>
        <taxon>Aspergillus subgen. Circumdati</taxon>
    </lineage>
</organism>
<dbReference type="SUPFAM" id="SSF54695">
    <property type="entry name" value="POZ domain"/>
    <property type="match status" value="1"/>
</dbReference>
<dbReference type="EMBL" id="KV907502">
    <property type="protein sequence ID" value="OOF94298.1"/>
    <property type="molecule type" value="Genomic_DNA"/>
</dbReference>
<dbReference type="CDD" id="cd18186">
    <property type="entry name" value="BTB_POZ_ZBTB_KLHL-like"/>
    <property type="match status" value="1"/>
</dbReference>